<feature type="domain" description="Polymerase/histidinol phosphatase N-terminal" evidence="1">
    <location>
        <begin position="22"/>
        <end position="96"/>
    </location>
</feature>
<organism evidence="2 3">
    <name type="scientific">Caloramator australicus RC3</name>
    <dbReference type="NCBI Taxonomy" id="857293"/>
    <lineage>
        <taxon>Bacteria</taxon>
        <taxon>Bacillati</taxon>
        <taxon>Bacillota</taxon>
        <taxon>Clostridia</taxon>
        <taxon>Eubacteriales</taxon>
        <taxon>Clostridiaceae</taxon>
        <taxon>Caloramator</taxon>
    </lineage>
</organism>
<dbReference type="SUPFAM" id="SSF89550">
    <property type="entry name" value="PHP domain-like"/>
    <property type="match status" value="1"/>
</dbReference>
<dbReference type="AlphaFoldDB" id="I7LGU2"/>
<evidence type="ECO:0000313" key="2">
    <source>
        <dbReference type="EMBL" id="CCJ33555.1"/>
    </source>
</evidence>
<dbReference type="Gene3D" id="3.20.20.140">
    <property type="entry name" value="Metal-dependent hydrolases"/>
    <property type="match status" value="1"/>
</dbReference>
<dbReference type="PANTHER" id="PTHR36928:SF1">
    <property type="entry name" value="PHOSPHATASE YCDX-RELATED"/>
    <property type="match status" value="1"/>
</dbReference>
<keyword evidence="2" id="KW-0378">Hydrolase</keyword>
<reference evidence="2 3" key="1">
    <citation type="journal article" date="2011" name="J. Bacteriol.">
        <title>Draft genome sequence of Caloramator australicus strain RC3T, a thermoanaerobe from the Great Artesian Basin of Australia.</title>
        <authorList>
            <person name="Ogg C.D."/>
            <person name="Patel B.K.C."/>
        </authorList>
    </citation>
    <scope>NUCLEOTIDE SEQUENCE [LARGE SCALE GENOMIC DNA]</scope>
    <source>
        <strain evidence="2 3">RC3</strain>
    </source>
</reference>
<dbReference type="NCBIfam" id="NF006702">
    <property type="entry name" value="PRK09248.1"/>
    <property type="match status" value="1"/>
</dbReference>
<dbReference type="InterPro" id="IPR016195">
    <property type="entry name" value="Pol/histidinol_Pase-like"/>
</dbReference>
<dbReference type="GO" id="GO:0005829">
    <property type="term" value="C:cytosol"/>
    <property type="evidence" value="ECO:0007669"/>
    <property type="project" value="TreeGrafter"/>
</dbReference>
<dbReference type="EMBL" id="CAKP01000082">
    <property type="protein sequence ID" value="CCJ33555.1"/>
    <property type="molecule type" value="Genomic_DNA"/>
</dbReference>
<accession>I7LGU2</accession>
<dbReference type="InterPro" id="IPR050243">
    <property type="entry name" value="PHP_phosphatase"/>
</dbReference>
<dbReference type="Proteomes" id="UP000007652">
    <property type="component" value="Unassembled WGS sequence"/>
</dbReference>
<dbReference type="SMART" id="SM00481">
    <property type="entry name" value="POLIIIAc"/>
    <property type="match status" value="1"/>
</dbReference>
<dbReference type="STRING" id="857293.CAAU_1471"/>
<sequence>MLKYKRFIFDYNGVIELIKPLIDTHTHTIASGHAYSTLIENCLEASKKGIKLIAMTDHGPAMPGGPHKFHFGNLKVIPQFIHGVEVLKGVELNIIDYEGNIDLDAGRLSKLDFVIASLHDVCIMPGSVKDNTRALIGAIKNKYVHAIAHPGNPIFEIDIDEVLKAAKEYNVLIEINNSSFTTSRPGSYENCKRIAYKALENGNLLTTGSDAHICYEVGLLDKSVSLLEELGADEKYVITTDVERFKKFLEEKRAF</sequence>
<gene>
    <name evidence="2" type="ORF">CAAU_1471</name>
</gene>
<name>I7LGU2_9CLOT</name>
<proteinExistence type="predicted"/>
<dbReference type="InterPro" id="IPR004013">
    <property type="entry name" value="PHP_dom"/>
</dbReference>
<protein>
    <submittedName>
        <fullName evidence="2">Putative histidinol phosphatase and related hydrolases of the PHP family</fullName>
    </submittedName>
</protein>
<comment type="caution">
    <text evidence="2">The sequence shown here is derived from an EMBL/GenBank/DDBJ whole genome shotgun (WGS) entry which is preliminary data.</text>
</comment>
<evidence type="ECO:0000259" key="1">
    <source>
        <dbReference type="SMART" id="SM00481"/>
    </source>
</evidence>
<dbReference type="GO" id="GO:0008270">
    <property type="term" value="F:zinc ion binding"/>
    <property type="evidence" value="ECO:0007669"/>
    <property type="project" value="TreeGrafter"/>
</dbReference>
<dbReference type="eggNOG" id="COG1387">
    <property type="taxonomic scope" value="Bacteria"/>
</dbReference>
<dbReference type="CDD" id="cd07437">
    <property type="entry name" value="PHP_HisPPase_Ycdx_like"/>
    <property type="match status" value="1"/>
</dbReference>
<dbReference type="InterPro" id="IPR003141">
    <property type="entry name" value="Pol/His_phosphatase_N"/>
</dbReference>
<dbReference type="PANTHER" id="PTHR36928">
    <property type="entry name" value="PHOSPHATASE YCDX-RELATED"/>
    <property type="match status" value="1"/>
</dbReference>
<dbReference type="Pfam" id="PF02811">
    <property type="entry name" value="PHP"/>
    <property type="match status" value="1"/>
</dbReference>
<dbReference type="GO" id="GO:0042578">
    <property type="term" value="F:phosphoric ester hydrolase activity"/>
    <property type="evidence" value="ECO:0007669"/>
    <property type="project" value="TreeGrafter"/>
</dbReference>
<evidence type="ECO:0000313" key="3">
    <source>
        <dbReference type="Proteomes" id="UP000007652"/>
    </source>
</evidence>
<keyword evidence="3" id="KW-1185">Reference proteome</keyword>